<dbReference type="GO" id="GO:0003677">
    <property type="term" value="F:DNA binding"/>
    <property type="evidence" value="ECO:0007669"/>
    <property type="project" value="InterPro"/>
</dbReference>
<dbReference type="GO" id="GO:0015074">
    <property type="term" value="P:DNA integration"/>
    <property type="evidence" value="ECO:0007669"/>
    <property type="project" value="InterPro"/>
</dbReference>
<reference evidence="4 9" key="2">
    <citation type="submission" date="2020-07" db="EMBL/GenBank/DDBJ databases">
        <title>Mycobacterium kansasii (former subtype) with zoonotic potential isolated from diseased indoor pet cat, Japan.</title>
        <authorList>
            <person name="Fukano H."/>
            <person name="Terazono T."/>
            <person name="Hoshino Y."/>
        </authorList>
    </citation>
    <scope>NUCLEOTIDE SEQUENCE [LARGE SCALE GENOMIC DNA]</scope>
    <source>
        <strain evidence="4 9">Kuro-I</strain>
    </source>
</reference>
<organism evidence="6 7">
    <name type="scientific">Mycobacterium kansasii</name>
    <dbReference type="NCBI Taxonomy" id="1768"/>
    <lineage>
        <taxon>Bacteria</taxon>
        <taxon>Bacillati</taxon>
        <taxon>Actinomycetota</taxon>
        <taxon>Actinomycetes</taxon>
        <taxon>Mycobacteriales</taxon>
        <taxon>Mycobacteriaceae</taxon>
        <taxon>Mycobacterium</taxon>
    </lineage>
</organism>
<dbReference type="InterPro" id="IPR001598">
    <property type="entry name" value="Transposase_IS30_CS"/>
</dbReference>
<dbReference type="InterPro" id="IPR053392">
    <property type="entry name" value="Transposase_IS30-like"/>
</dbReference>
<evidence type="ECO:0000256" key="2">
    <source>
        <dbReference type="ARBA" id="ARBA00006363"/>
    </source>
</evidence>
<gene>
    <name evidence="6" type="ORF">BZL29_2443</name>
    <name evidence="5" type="ORF">BZL30_2482</name>
    <name evidence="4" type="ORF">NIIDMKKI_15050</name>
</gene>
<dbReference type="Gene3D" id="3.30.420.10">
    <property type="entry name" value="Ribonuclease H-like superfamily/Ribonuclease H"/>
    <property type="match status" value="1"/>
</dbReference>
<dbReference type="EMBL" id="MVBN01000002">
    <property type="protein sequence ID" value="OOK80305.1"/>
    <property type="molecule type" value="Genomic_DNA"/>
</dbReference>
<dbReference type="AlphaFoldDB" id="A0A1V3XM79"/>
<name>A0A1V3XM79_MYCKA</name>
<reference evidence="7 8" key="1">
    <citation type="submission" date="2017-02" db="EMBL/GenBank/DDBJ databases">
        <title>Complete genome sequences of Mycobacterium kansasii strains isolated from rhesus macaques.</title>
        <authorList>
            <person name="Panda A."/>
            <person name="Nagaraj S."/>
            <person name="Zhao X."/>
            <person name="Tettelin H."/>
            <person name="Detolla L.J."/>
        </authorList>
    </citation>
    <scope>NUCLEOTIDE SEQUENCE [LARGE SCALE GENOMIC DNA]</scope>
    <source>
        <strain evidence="6 7">11-3469</strain>
        <strain evidence="5 8">11-3813</strain>
    </source>
</reference>
<comment type="function">
    <text evidence="1">Required for the transposition of the insertion element.</text>
</comment>
<dbReference type="Proteomes" id="UP000189229">
    <property type="component" value="Unassembled WGS sequence"/>
</dbReference>
<dbReference type="PANTHER" id="PTHR10948:SF23">
    <property type="entry name" value="TRANSPOSASE INSI FOR INSERTION SEQUENCE ELEMENT IS30A-RELATED"/>
    <property type="match status" value="1"/>
</dbReference>
<dbReference type="InterPro" id="IPR012337">
    <property type="entry name" value="RNaseH-like_sf"/>
</dbReference>
<dbReference type="PROSITE" id="PS01043">
    <property type="entry name" value="TRANSPOSASE_IS30"/>
    <property type="match status" value="1"/>
</dbReference>
<dbReference type="PROSITE" id="PS50994">
    <property type="entry name" value="INTEGRASE"/>
    <property type="match status" value="1"/>
</dbReference>
<evidence type="ECO:0000313" key="9">
    <source>
        <dbReference type="Proteomes" id="UP000516380"/>
    </source>
</evidence>
<dbReference type="InterPro" id="IPR036397">
    <property type="entry name" value="RNaseH_sf"/>
</dbReference>
<evidence type="ECO:0000313" key="6">
    <source>
        <dbReference type="EMBL" id="OOK80305.1"/>
    </source>
</evidence>
<dbReference type="EMBL" id="AP023343">
    <property type="protein sequence ID" value="BCI86299.1"/>
    <property type="molecule type" value="Genomic_DNA"/>
</dbReference>
<dbReference type="SUPFAM" id="SSF53098">
    <property type="entry name" value="Ribonuclease H-like"/>
    <property type="match status" value="1"/>
</dbReference>
<accession>A0A1V3XM79</accession>
<dbReference type="GO" id="GO:0005829">
    <property type="term" value="C:cytosol"/>
    <property type="evidence" value="ECO:0007669"/>
    <property type="project" value="TreeGrafter"/>
</dbReference>
<feature type="domain" description="Integrase catalytic" evidence="3">
    <location>
        <begin position="1"/>
        <end position="141"/>
    </location>
</feature>
<dbReference type="InterPro" id="IPR051917">
    <property type="entry name" value="Transposase-Integrase"/>
</dbReference>
<proteinExistence type="inferred from homology"/>
<dbReference type="GO" id="GO:0004803">
    <property type="term" value="F:transposase activity"/>
    <property type="evidence" value="ECO:0007669"/>
    <property type="project" value="InterPro"/>
</dbReference>
<evidence type="ECO:0000313" key="4">
    <source>
        <dbReference type="EMBL" id="BCI86299.1"/>
    </source>
</evidence>
<dbReference type="GO" id="GO:0006313">
    <property type="term" value="P:DNA transposition"/>
    <property type="evidence" value="ECO:0007669"/>
    <property type="project" value="InterPro"/>
</dbReference>
<evidence type="ECO:0000259" key="3">
    <source>
        <dbReference type="PROSITE" id="PS50994"/>
    </source>
</evidence>
<keyword evidence="9" id="KW-1185">Reference proteome</keyword>
<dbReference type="Proteomes" id="UP000188532">
    <property type="component" value="Unassembled WGS sequence"/>
</dbReference>
<comment type="similarity">
    <text evidence="2">Belongs to the transposase IS30 family.</text>
</comment>
<protein>
    <submittedName>
        <fullName evidence="6">Integrase core domain protein</fullName>
    </submittedName>
</protein>
<dbReference type="InterPro" id="IPR001584">
    <property type="entry name" value="Integrase_cat-core"/>
</dbReference>
<dbReference type="Proteomes" id="UP000516380">
    <property type="component" value="Chromosome"/>
</dbReference>
<evidence type="ECO:0000313" key="5">
    <source>
        <dbReference type="EMBL" id="OOK79244.1"/>
    </source>
</evidence>
<evidence type="ECO:0000313" key="8">
    <source>
        <dbReference type="Proteomes" id="UP000189229"/>
    </source>
</evidence>
<dbReference type="NCBIfam" id="NF033563">
    <property type="entry name" value="transpos_IS30"/>
    <property type="match status" value="1"/>
</dbReference>
<evidence type="ECO:0000256" key="1">
    <source>
        <dbReference type="ARBA" id="ARBA00002190"/>
    </source>
</evidence>
<evidence type="ECO:0000313" key="7">
    <source>
        <dbReference type="Proteomes" id="UP000188532"/>
    </source>
</evidence>
<sequence>MGKHQSSAIGTLVERETRLIRLLHLPARDADALRIAITGTVSDLPVTLVRSITWDQGIEMAGHIDITADPGAPVYFCDSRSPWQRGSNENANGLLRQYFPKRTSLDAYTAEHLRAVEDEINHRPTSILGDRRPAELFTALLTAPHHQLLRQ</sequence>
<dbReference type="EMBL" id="MVBM01000002">
    <property type="protein sequence ID" value="OOK79244.1"/>
    <property type="molecule type" value="Genomic_DNA"/>
</dbReference>
<dbReference type="PANTHER" id="PTHR10948">
    <property type="entry name" value="TRANSPOSASE"/>
    <property type="match status" value="1"/>
</dbReference>